<proteinExistence type="predicted"/>
<feature type="non-terminal residue" evidence="1">
    <location>
        <position position="1"/>
    </location>
</feature>
<organism evidence="1 2">
    <name type="scientific">Oedothorax gibbosus</name>
    <dbReference type="NCBI Taxonomy" id="931172"/>
    <lineage>
        <taxon>Eukaryota</taxon>
        <taxon>Metazoa</taxon>
        <taxon>Ecdysozoa</taxon>
        <taxon>Arthropoda</taxon>
        <taxon>Chelicerata</taxon>
        <taxon>Arachnida</taxon>
        <taxon>Araneae</taxon>
        <taxon>Araneomorphae</taxon>
        <taxon>Entelegynae</taxon>
        <taxon>Araneoidea</taxon>
        <taxon>Linyphiidae</taxon>
        <taxon>Erigoninae</taxon>
        <taxon>Oedothorax</taxon>
    </lineage>
</organism>
<evidence type="ECO:0000313" key="2">
    <source>
        <dbReference type="Proteomes" id="UP000827092"/>
    </source>
</evidence>
<dbReference type="EMBL" id="JAFNEN010003861">
    <property type="protein sequence ID" value="KAG8171536.1"/>
    <property type="molecule type" value="Genomic_DNA"/>
</dbReference>
<sequence length="119" mass="13550">ILIGLVFSVRWNIFKKTPYVIEYPPRWSSASSKVSFSEIEEKTSIIIINRNRRRGQLLGDHIRCLFISADPFSGSDVKPYPKRHEWKEGVVIGEDSKENIGNGIDSGQEALARGFWLAK</sequence>
<dbReference type="AlphaFoldDB" id="A0AAV6TJ24"/>
<dbReference type="Proteomes" id="UP000827092">
    <property type="component" value="Unassembled WGS sequence"/>
</dbReference>
<name>A0AAV6TJ24_9ARAC</name>
<comment type="caution">
    <text evidence="1">The sequence shown here is derived from an EMBL/GenBank/DDBJ whole genome shotgun (WGS) entry which is preliminary data.</text>
</comment>
<reference evidence="1 2" key="1">
    <citation type="journal article" date="2022" name="Nat. Ecol. Evol.">
        <title>A masculinizing supergene underlies an exaggerated male reproductive morph in a spider.</title>
        <authorList>
            <person name="Hendrickx F."/>
            <person name="De Corte Z."/>
            <person name="Sonet G."/>
            <person name="Van Belleghem S.M."/>
            <person name="Kostlbacher S."/>
            <person name="Vangestel C."/>
        </authorList>
    </citation>
    <scope>NUCLEOTIDE SEQUENCE [LARGE SCALE GENOMIC DNA]</scope>
    <source>
        <strain evidence="1">W744_W776</strain>
    </source>
</reference>
<keyword evidence="2" id="KW-1185">Reference proteome</keyword>
<evidence type="ECO:0000313" key="1">
    <source>
        <dbReference type="EMBL" id="KAG8171536.1"/>
    </source>
</evidence>
<protein>
    <submittedName>
        <fullName evidence="1">Uncharacterized protein</fullName>
    </submittedName>
</protein>
<accession>A0AAV6TJ24</accession>
<gene>
    <name evidence="1" type="ORF">JTE90_009996</name>
</gene>